<dbReference type="InterPro" id="IPR004484">
    <property type="entry name" value="CbiA/CobB_synth"/>
</dbReference>
<dbReference type="InterPro" id="IPR027417">
    <property type="entry name" value="P-loop_NTPase"/>
</dbReference>
<reference evidence="10 11" key="1">
    <citation type="submission" date="2024-09" db="EMBL/GenBank/DDBJ databases">
        <title>Laminarin stimulates single cell rates of sulfate reduction while oxygen inhibits transcriptomic activity in coastal marine sediment.</title>
        <authorList>
            <person name="Lindsay M."/>
            <person name="Orcutt B."/>
            <person name="Emerson D."/>
            <person name="Stepanauskas R."/>
            <person name="D'Angelo T."/>
        </authorList>
    </citation>
    <scope>NUCLEOTIDE SEQUENCE [LARGE SCALE GENOMIC DNA]</scope>
    <source>
        <strain evidence="10">SAG AM-311-K15</strain>
    </source>
</reference>
<comment type="catalytic activity">
    <reaction evidence="7">
        <text>cob(II)yrinate + 2 L-glutamine + 2 ATP + 2 H2O = cob(II)yrinate a,c diamide + 2 L-glutamate + 2 ADP + 2 phosphate + 2 H(+)</text>
        <dbReference type="Rhea" id="RHEA:26289"/>
        <dbReference type="ChEBI" id="CHEBI:15377"/>
        <dbReference type="ChEBI" id="CHEBI:15378"/>
        <dbReference type="ChEBI" id="CHEBI:29985"/>
        <dbReference type="ChEBI" id="CHEBI:30616"/>
        <dbReference type="ChEBI" id="CHEBI:43474"/>
        <dbReference type="ChEBI" id="CHEBI:58359"/>
        <dbReference type="ChEBI" id="CHEBI:58537"/>
        <dbReference type="ChEBI" id="CHEBI:58894"/>
        <dbReference type="ChEBI" id="CHEBI:456216"/>
        <dbReference type="EC" id="6.3.5.11"/>
    </reaction>
</comment>
<keyword evidence="11" id="KW-1185">Reference proteome</keyword>
<proteinExistence type="inferred from homology"/>
<comment type="miscellaneous">
    <text evidence="7">The a and c carboxylates of cobyrinate are activated for nucleophilic attack via formation of a phosphorylated intermediate by ATP. CbiA catalyzes first the amidation of the c-carboxylate, and then that of the a-carboxylate.</text>
</comment>
<dbReference type="CDD" id="cd05388">
    <property type="entry name" value="CobB_N"/>
    <property type="match status" value="1"/>
</dbReference>
<keyword evidence="3 7" id="KW-0547">Nucleotide-binding</keyword>
<dbReference type="InterPro" id="IPR002586">
    <property type="entry name" value="CobQ/CobB/MinD/ParA_Nub-bd_dom"/>
</dbReference>
<dbReference type="HAMAP" id="MF_00027">
    <property type="entry name" value="CobB_CbiA"/>
    <property type="match status" value="1"/>
</dbReference>
<dbReference type="PROSITE" id="PS51274">
    <property type="entry name" value="GATASE_COBBQ"/>
    <property type="match status" value="1"/>
</dbReference>
<feature type="active site" description="Nucleophile" evidence="7">
    <location>
        <position position="346"/>
    </location>
</feature>
<dbReference type="PANTHER" id="PTHR43873:SF1">
    <property type="entry name" value="COBYRINATE A,C-DIAMIDE SYNTHASE"/>
    <property type="match status" value="1"/>
</dbReference>
<evidence type="ECO:0000256" key="1">
    <source>
        <dbReference type="ARBA" id="ARBA00001946"/>
    </source>
</evidence>
<dbReference type="Pfam" id="PF01656">
    <property type="entry name" value="CbiA"/>
    <property type="match status" value="1"/>
</dbReference>
<dbReference type="InterPro" id="IPR011698">
    <property type="entry name" value="GATase_3"/>
</dbReference>
<keyword evidence="4 7" id="KW-0067">ATP-binding</keyword>
<dbReference type="SUPFAM" id="SSF52317">
    <property type="entry name" value="Class I glutamine amidotransferase-like"/>
    <property type="match status" value="1"/>
</dbReference>
<sequence>MEDKDKKQDHKIPTFIVAGLQGDAGKTLLSIGLVRAYTREFGFNVGAFKKGPDYIDAAWLSQAAGSKARNLDTFMMSQDMILHSFGRHNIDKDISIIEGNRGLFDGLDIKGTHSTAQLAKILNVPVLLVVNIVKVTRTAVAMVLGCQHLDPDIRLMGVILNRYSTLRHKKIVSDAIEEECHVPVLGAIPAFKDEQLLPDRHLGLITPAEHHTMTQTIETVASKIQQHCDLKKILTLARKSAPSRLSKITSPFEFQGHTSKQALKIGYFSDSAFTFYYPENLEILAREGVELVPISSLDAPELPVVHALYIGGGFPETHAAQLSGNQSLMASIRNAVQKGMPVYAECGGLIYLSRQLIYKGRVFPMAAVFPVTTIMKEKPQGHGYVIARVTRENPFFQVGTELKGHEFHYSTVVPAESEVDTAFEMLRGTGAYSGHDGLITKNVLATYIHLHALGTPQWAEALIRAAIQYKSSCQPAIKE</sequence>
<comment type="domain">
    <text evidence="7">Comprises of two domains. The C-terminal domain contains the binding site for glutamine and catalyzes the hydrolysis of this substrate to glutamate and ammonia. The N-terminal domain is anticipated to bind ATP and cobyrinate and catalyzes the ultimate synthesis of the diamide product. The ammonia produced via the glutaminase domain is probably translocated to the adjacent domain via a molecular tunnel, where it reacts with an activated intermediate.</text>
</comment>
<evidence type="ECO:0000256" key="6">
    <source>
        <dbReference type="ARBA" id="ARBA00022962"/>
    </source>
</evidence>
<dbReference type="PANTHER" id="PTHR43873">
    <property type="entry name" value="COBYRINATE A,C-DIAMIDE SYNTHASE"/>
    <property type="match status" value="1"/>
</dbReference>
<dbReference type="Gene3D" id="3.40.50.300">
    <property type="entry name" value="P-loop containing nucleotide triphosphate hydrolases"/>
    <property type="match status" value="1"/>
</dbReference>
<comment type="caution">
    <text evidence="10">The sequence shown here is derived from an EMBL/GenBank/DDBJ whole genome shotgun (WGS) entry which is preliminary data.</text>
</comment>
<evidence type="ECO:0000256" key="4">
    <source>
        <dbReference type="ARBA" id="ARBA00022840"/>
    </source>
</evidence>
<dbReference type="Pfam" id="PF07685">
    <property type="entry name" value="GATase_3"/>
    <property type="match status" value="1"/>
</dbReference>
<feature type="domain" description="CobB/CobQ-like glutamine amidotransferase" evidence="9">
    <location>
        <begin position="264"/>
        <end position="454"/>
    </location>
</feature>
<evidence type="ECO:0000259" key="8">
    <source>
        <dbReference type="Pfam" id="PF01656"/>
    </source>
</evidence>
<feature type="site" description="Increases nucleophilicity of active site Cys" evidence="7">
    <location>
        <position position="449"/>
    </location>
</feature>
<dbReference type="CDD" id="cd03130">
    <property type="entry name" value="GATase1_CobB"/>
    <property type="match status" value="1"/>
</dbReference>
<dbReference type="InterPro" id="IPR029062">
    <property type="entry name" value="Class_I_gatase-like"/>
</dbReference>
<evidence type="ECO:0000256" key="3">
    <source>
        <dbReference type="ARBA" id="ARBA00022741"/>
    </source>
</evidence>
<evidence type="ECO:0000259" key="9">
    <source>
        <dbReference type="Pfam" id="PF07685"/>
    </source>
</evidence>
<dbReference type="Gene3D" id="3.40.50.880">
    <property type="match status" value="1"/>
</dbReference>
<keyword evidence="7" id="KW-0169">Cobalamin biosynthesis</keyword>
<evidence type="ECO:0000313" key="10">
    <source>
        <dbReference type="EMBL" id="MFC1852920.1"/>
    </source>
</evidence>
<evidence type="ECO:0000313" key="11">
    <source>
        <dbReference type="Proteomes" id="UP001594351"/>
    </source>
</evidence>
<dbReference type="Proteomes" id="UP001594351">
    <property type="component" value="Unassembled WGS sequence"/>
</dbReference>
<dbReference type="SUPFAM" id="SSF52540">
    <property type="entry name" value="P-loop containing nucleoside triphosphate hydrolases"/>
    <property type="match status" value="1"/>
</dbReference>
<comment type="function">
    <text evidence="7">Catalyzes the ATP-dependent amidation of the two carboxylate groups at positions a and c of cobyrinate, using either L-glutamine or ammonia as the nitrogen source.</text>
</comment>
<evidence type="ECO:0000256" key="7">
    <source>
        <dbReference type="HAMAP-Rule" id="MF_00027"/>
    </source>
</evidence>
<gene>
    <name evidence="7" type="primary">cbiA</name>
    <name evidence="10" type="ORF">ACFL27_22200</name>
</gene>
<dbReference type="EMBL" id="JBHPBY010000389">
    <property type="protein sequence ID" value="MFC1852920.1"/>
    <property type="molecule type" value="Genomic_DNA"/>
</dbReference>
<dbReference type="NCBIfam" id="TIGR00379">
    <property type="entry name" value="cobB"/>
    <property type="match status" value="1"/>
</dbReference>
<accession>A0ABV6Z3A7</accession>
<keyword evidence="5 7" id="KW-0460">Magnesium</keyword>
<comment type="similarity">
    <text evidence="7">Belongs to the CobB/CbiA family.</text>
</comment>
<dbReference type="NCBIfam" id="NF002204">
    <property type="entry name" value="PRK01077.1"/>
    <property type="match status" value="1"/>
</dbReference>
<dbReference type="EC" id="6.3.5.11" evidence="7"/>
<evidence type="ECO:0000256" key="5">
    <source>
        <dbReference type="ARBA" id="ARBA00022842"/>
    </source>
</evidence>
<keyword evidence="2 7" id="KW-0436">Ligase</keyword>
<protein>
    <recommendedName>
        <fullName evidence="7">Cobyrinate a,c-diamide synthase</fullName>
        <ecNumber evidence="7">6.3.5.11</ecNumber>
    </recommendedName>
    <alternativeName>
        <fullName evidence="7">Cobyrinic acid a,c-diamide synthetase</fullName>
    </alternativeName>
</protein>
<comment type="pathway">
    <text evidence="7">Cofactor biosynthesis; adenosylcobalamin biosynthesis; cob(II)yrinate a,c-diamide from sirohydrochlorin (anaerobic route): step 10/10.</text>
</comment>
<organism evidence="10 11">
    <name type="scientific">candidate division CSSED10-310 bacterium</name>
    <dbReference type="NCBI Taxonomy" id="2855610"/>
    <lineage>
        <taxon>Bacteria</taxon>
        <taxon>Bacteria division CSSED10-310</taxon>
    </lineage>
</organism>
<feature type="domain" description="CobQ/CobB/MinD/ParA nucleotide binding" evidence="8">
    <location>
        <begin position="16"/>
        <end position="199"/>
    </location>
</feature>
<keyword evidence="6 7" id="KW-0315">Glutamine amidotransferase</keyword>
<name>A0ABV6Z3A7_UNCC1</name>
<comment type="cofactor">
    <cofactor evidence="1 7">
        <name>Mg(2+)</name>
        <dbReference type="ChEBI" id="CHEBI:18420"/>
    </cofactor>
</comment>
<evidence type="ECO:0000256" key="2">
    <source>
        <dbReference type="ARBA" id="ARBA00022598"/>
    </source>
</evidence>